<organism evidence="2">
    <name type="scientific">viral metagenome</name>
    <dbReference type="NCBI Taxonomy" id="1070528"/>
    <lineage>
        <taxon>unclassified sequences</taxon>
        <taxon>metagenomes</taxon>
        <taxon>organismal metagenomes</taxon>
    </lineage>
</organism>
<name>A0A6H1ZQY4_9ZZZZ</name>
<dbReference type="EMBL" id="MT144160">
    <property type="protein sequence ID" value="QJA49872.1"/>
    <property type="molecule type" value="Genomic_DNA"/>
</dbReference>
<reference evidence="2" key="1">
    <citation type="submission" date="2020-03" db="EMBL/GenBank/DDBJ databases">
        <title>The deep terrestrial virosphere.</title>
        <authorList>
            <person name="Holmfeldt K."/>
            <person name="Nilsson E."/>
            <person name="Simone D."/>
            <person name="Lopez-Fernandez M."/>
            <person name="Wu X."/>
            <person name="de Brujin I."/>
            <person name="Lundin D."/>
            <person name="Andersson A."/>
            <person name="Bertilsson S."/>
            <person name="Dopson M."/>
        </authorList>
    </citation>
    <scope>NUCLEOTIDE SEQUENCE</scope>
    <source>
        <strain evidence="2">TM448A01521</strain>
    </source>
</reference>
<protein>
    <recommendedName>
        <fullName evidence="1">DUF7695 domain-containing protein</fullName>
    </recommendedName>
</protein>
<dbReference type="Pfam" id="PF24749">
    <property type="entry name" value="DUF7695"/>
    <property type="match status" value="1"/>
</dbReference>
<dbReference type="InterPro" id="IPR056112">
    <property type="entry name" value="DUF7695"/>
</dbReference>
<feature type="domain" description="DUF7695" evidence="1">
    <location>
        <begin position="3"/>
        <end position="52"/>
    </location>
</feature>
<proteinExistence type="predicted"/>
<evidence type="ECO:0000313" key="2">
    <source>
        <dbReference type="EMBL" id="QJA49872.1"/>
    </source>
</evidence>
<dbReference type="AlphaFoldDB" id="A0A6H1ZQY4"/>
<gene>
    <name evidence="2" type="ORF">TM448A01521_0007</name>
</gene>
<evidence type="ECO:0000259" key="1">
    <source>
        <dbReference type="Pfam" id="PF24749"/>
    </source>
</evidence>
<accession>A0A6H1ZQY4</accession>
<sequence length="56" mass="6467">MGKVRCLKCSEILESKFRHDFQQCSCENETFVDGGNDYLRYGGMNMNLIEVLGEEE</sequence>